<dbReference type="FunFam" id="3.90.70.10:FF:000031">
    <property type="entry name" value="Cathepsin B"/>
    <property type="match status" value="1"/>
</dbReference>
<keyword evidence="5" id="KW-0788">Thiol protease</keyword>
<evidence type="ECO:0000256" key="7">
    <source>
        <dbReference type="ARBA" id="ARBA00023157"/>
    </source>
</evidence>
<protein>
    <submittedName>
        <fullName evidence="13">Pept_C1 domain-containing protein</fullName>
    </submittedName>
</protein>
<keyword evidence="4" id="KW-0378">Hydrolase</keyword>
<keyword evidence="8" id="KW-0325">Glycoprotein</keyword>
<evidence type="ECO:0000256" key="8">
    <source>
        <dbReference type="ARBA" id="ARBA00023180"/>
    </source>
</evidence>
<organism evidence="12 13">
    <name type="scientific">Haemonchus contortus</name>
    <name type="common">Barber pole worm</name>
    <dbReference type="NCBI Taxonomy" id="6289"/>
    <lineage>
        <taxon>Eukaryota</taxon>
        <taxon>Metazoa</taxon>
        <taxon>Ecdysozoa</taxon>
        <taxon>Nematoda</taxon>
        <taxon>Chromadorea</taxon>
        <taxon>Rhabditida</taxon>
        <taxon>Rhabditina</taxon>
        <taxon>Rhabditomorpha</taxon>
        <taxon>Strongyloidea</taxon>
        <taxon>Trichostrongylidae</taxon>
        <taxon>Haemonchus</taxon>
    </lineage>
</organism>
<proteinExistence type="inferred from homology"/>
<dbReference type="PROSITE" id="PS00640">
    <property type="entry name" value="THIOL_PROTEASE_ASN"/>
    <property type="match status" value="1"/>
</dbReference>
<feature type="signal peptide" evidence="10">
    <location>
        <begin position="1"/>
        <end position="22"/>
    </location>
</feature>
<dbReference type="Proteomes" id="UP000025227">
    <property type="component" value="Unplaced"/>
</dbReference>
<evidence type="ECO:0000256" key="9">
    <source>
        <dbReference type="ARBA" id="ARBA00057399"/>
    </source>
</evidence>
<dbReference type="GO" id="GO:0006508">
    <property type="term" value="P:proteolysis"/>
    <property type="evidence" value="ECO:0007669"/>
    <property type="project" value="UniProtKB-KW"/>
</dbReference>
<dbReference type="InterPro" id="IPR013128">
    <property type="entry name" value="Peptidase_C1A"/>
</dbReference>
<dbReference type="InterPro" id="IPR038765">
    <property type="entry name" value="Papain-like_cys_pep_sf"/>
</dbReference>
<sequence>MFQDYFLFVLYVYLTGSSLVSGAGVPGALNTQEISPEAQVLSGEALVKYLNENQKLFKAKLTPAYYAAKYKLMDLKFIKQNGKPVVVDDEKDNGDDIPESFDCRDKWPFCSSLFRIYDQANCGSCWAVSSAAAMSDRICIASNGSIQVLLSSTDILSCCGEVCGLGCRGGYTIKAWEYFAEKGVVTGGIYGSRDNCRPYPLHPCGYHANETYYGECYVSASTPKCRKRCLPGYKNSYAMDKRHAKKAYQLRNSVKDIQRDIMKYGPVVASFAVYDDFNLYESGIYKHTGGGEPHGGHAVKVIGWGTENGTDYWTIANSWNYDWGEKGYFRMIRGENNCLIESEMVGGLIDNES</sequence>
<keyword evidence="2" id="KW-0645">Protease</keyword>
<dbReference type="InterPro" id="IPR025661">
    <property type="entry name" value="Pept_asp_AS"/>
</dbReference>
<comment type="function">
    <text evidence="9">Expression of the protease correlates with blood-feeding and suggests a role for the protease in blood digestion.</text>
</comment>
<evidence type="ECO:0000256" key="3">
    <source>
        <dbReference type="ARBA" id="ARBA00022729"/>
    </source>
</evidence>
<dbReference type="InterPro" id="IPR000668">
    <property type="entry name" value="Peptidase_C1A_C"/>
</dbReference>
<keyword evidence="3 10" id="KW-0732">Signal</keyword>
<keyword evidence="6" id="KW-0865">Zymogen</keyword>
<evidence type="ECO:0000256" key="4">
    <source>
        <dbReference type="ARBA" id="ARBA00022801"/>
    </source>
</evidence>
<dbReference type="OrthoDB" id="10058785at2759"/>
<evidence type="ECO:0000256" key="10">
    <source>
        <dbReference type="SAM" id="SignalP"/>
    </source>
</evidence>
<dbReference type="SMART" id="SM00645">
    <property type="entry name" value="Pept_C1"/>
    <property type="match status" value="1"/>
</dbReference>
<feature type="domain" description="Peptidase C1A papain C-terminal" evidence="11">
    <location>
        <begin position="97"/>
        <end position="348"/>
    </location>
</feature>
<evidence type="ECO:0000256" key="1">
    <source>
        <dbReference type="ARBA" id="ARBA00008455"/>
    </source>
</evidence>
<dbReference type="AlphaFoldDB" id="A0A7I5E599"/>
<reference evidence="13" key="1">
    <citation type="submission" date="2020-12" db="UniProtKB">
        <authorList>
            <consortium name="WormBaseParasite"/>
        </authorList>
    </citation>
    <scope>IDENTIFICATION</scope>
    <source>
        <strain evidence="13">MHco3</strain>
    </source>
</reference>
<keyword evidence="7" id="KW-1015">Disulfide bond</keyword>
<comment type="similarity">
    <text evidence="1">Belongs to the peptidase C1 family.</text>
</comment>
<evidence type="ECO:0000256" key="2">
    <source>
        <dbReference type="ARBA" id="ARBA00022670"/>
    </source>
</evidence>
<dbReference type="PRINTS" id="PR00705">
    <property type="entry name" value="PAPAIN"/>
</dbReference>
<feature type="chain" id="PRO_5029645196" evidence="10">
    <location>
        <begin position="23"/>
        <end position="353"/>
    </location>
</feature>
<accession>A0A7I5E599</accession>
<evidence type="ECO:0000313" key="13">
    <source>
        <dbReference type="WBParaSite" id="HCON_00006140-00002"/>
    </source>
</evidence>
<dbReference type="CDD" id="cd02620">
    <property type="entry name" value="Peptidase_C1A_CathepsinB"/>
    <property type="match status" value="1"/>
</dbReference>
<evidence type="ECO:0000256" key="5">
    <source>
        <dbReference type="ARBA" id="ARBA00022807"/>
    </source>
</evidence>
<dbReference type="PANTHER" id="PTHR12411">
    <property type="entry name" value="CYSTEINE PROTEASE FAMILY C1-RELATED"/>
    <property type="match status" value="1"/>
</dbReference>
<dbReference type="WBParaSite" id="HCON_00006140-00002">
    <property type="protein sequence ID" value="HCON_00006140-00002"/>
    <property type="gene ID" value="HCON_00006140"/>
</dbReference>
<name>A0A7I5E599_HAECO</name>
<evidence type="ECO:0000256" key="6">
    <source>
        <dbReference type="ARBA" id="ARBA00023145"/>
    </source>
</evidence>
<dbReference type="Gene3D" id="3.90.70.10">
    <property type="entry name" value="Cysteine proteinases"/>
    <property type="match status" value="1"/>
</dbReference>
<keyword evidence="12" id="KW-1185">Reference proteome</keyword>
<dbReference type="GO" id="GO:0008234">
    <property type="term" value="F:cysteine-type peptidase activity"/>
    <property type="evidence" value="ECO:0007669"/>
    <property type="project" value="UniProtKB-KW"/>
</dbReference>
<dbReference type="PROSITE" id="PS00639">
    <property type="entry name" value="THIOL_PROTEASE_HIS"/>
    <property type="match status" value="1"/>
</dbReference>
<dbReference type="Pfam" id="PF00112">
    <property type="entry name" value="Peptidase_C1"/>
    <property type="match status" value="1"/>
</dbReference>
<evidence type="ECO:0000313" key="12">
    <source>
        <dbReference type="Proteomes" id="UP000025227"/>
    </source>
</evidence>
<dbReference type="PROSITE" id="PS00139">
    <property type="entry name" value="THIOL_PROTEASE_CYS"/>
    <property type="match status" value="1"/>
</dbReference>
<dbReference type="InterPro" id="IPR025660">
    <property type="entry name" value="Pept_his_AS"/>
</dbReference>
<evidence type="ECO:0000259" key="11">
    <source>
        <dbReference type="SMART" id="SM00645"/>
    </source>
</evidence>
<dbReference type="OMA" id="CLVESEM"/>
<dbReference type="InterPro" id="IPR000169">
    <property type="entry name" value="Pept_cys_AS"/>
</dbReference>
<dbReference type="SUPFAM" id="SSF54001">
    <property type="entry name" value="Cysteine proteinases"/>
    <property type="match status" value="1"/>
</dbReference>